<feature type="domain" description="ABC transmembrane type-1" evidence="8">
    <location>
        <begin position="94"/>
        <end position="295"/>
    </location>
</feature>
<dbReference type="InterPro" id="IPR000515">
    <property type="entry name" value="MetI-like"/>
</dbReference>
<feature type="transmembrane region" description="Helical" evidence="7">
    <location>
        <begin position="277"/>
        <end position="299"/>
    </location>
</feature>
<sequence length="310" mass="33272">MKQIGLALLRFVLMLFAASVIIFVLLRAVPGDPARIALGVTATDEDVAALAAQLGTDRPLVVQYFDWIGGLLTGDFGVSLSSQQDITPLVWDRVQVSLILTVSAMVLSLLIAIPLGTLLARRNSAMLGALTQIGIAVPSFLAGILAIAVFSVWLGWLPANGWSPPNAGFGKFLSHLVLPVVSLTLVQAAILTRYVRSAVAEEMDKDYVRTAHSIGLSTREALYRHALKNALLPVLTVAGLQMSTLIVGAVVIERVFVIPGVGSMLLDAVATRDLTTVQTIMMLLVVFTLAVTLLVDLLYRLVDPRLRRQA</sequence>
<evidence type="ECO:0000313" key="10">
    <source>
        <dbReference type="Proteomes" id="UP000004208"/>
    </source>
</evidence>
<feature type="transmembrane region" description="Helical" evidence="7">
    <location>
        <begin position="133"/>
        <end position="156"/>
    </location>
</feature>
<keyword evidence="4 7" id="KW-0812">Transmembrane</keyword>
<dbReference type="OrthoDB" id="147639at2"/>
<evidence type="ECO:0000259" key="8">
    <source>
        <dbReference type="PROSITE" id="PS50928"/>
    </source>
</evidence>
<keyword evidence="6 7" id="KW-0472">Membrane</keyword>
<dbReference type="Gene3D" id="1.10.3720.10">
    <property type="entry name" value="MetI-like"/>
    <property type="match status" value="1"/>
</dbReference>
<keyword evidence="5 7" id="KW-1133">Transmembrane helix</keyword>
<evidence type="ECO:0000256" key="4">
    <source>
        <dbReference type="ARBA" id="ARBA00022692"/>
    </source>
</evidence>
<evidence type="ECO:0000256" key="7">
    <source>
        <dbReference type="RuleBase" id="RU363032"/>
    </source>
</evidence>
<organism evidence="9 10">
    <name type="scientific">Corynebacterium genitalium ATCC 33030</name>
    <dbReference type="NCBI Taxonomy" id="585529"/>
    <lineage>
        <taxon>Bacteria</taxon>
        <taxon>Bacillati</taxon>
        <taxon>Actinomycetota</taxon>
        <taxon>Actinomycetes</taxon>
        <taxon>Mycobacteriales</taxon>
        <taxon>Corynebacteriaceae</taxon>
        <taxon>Corynebacterium</taxon>
    </lineage>
</organism>
<evidence type="ECO:0000256" key="6">
    <source>
        <dbReference type="ARBA" id="ARBA00023136"/>
    </source>
</evidence>
<dbReference type="eggNOG" id="COG0601">
    <property type="taxonomic scope" value="Bacteria"/>
</dbReference>
<feature type="transmembrane region" description="Helical" evidence="7">
    <location>
        <begin position="230"/>
        <end position="257"/>
    </location>
</feature>
<evidence type="ECO:0000256" key="3">
    <source>
        <dbReference type="ARBA" id="ARBA00022475"/>
    </source>
</evidence>
<dbReference type="Pfam" id="PF19300">
    <property type="entry name" value="BPD_transp_1_N"/>
    <property type="match status" value="1"/>
</dbReference>
<dbReference type="GO" id="GO:0005886">
    <property type="term" value="C:plasma membrane"/>
    <property type="evidence" value="ECO:0007669"/>
    <property type="project" value="UniProtKB-SubCell"/>
</dbReference>
<comment type="caution">
    <text evidence="9">The sequence shown here is derived from an EMBL/GenBank/DDBJ whole genome shotgun (WGS) entry which is preliminary data.</text>
</comment>
<keyword evidence="2 7" id="KW-0813">Transport</keyword>
<dbReference type="Proteomes" id="UP000004208">
    <property type="component" value="Unassembled WGS sequence"/>
</dbReference>
<dbReference type="GO" id="GO:0055085">
    <property type="term" value="P:transmembrane transport"/>
    <property type="evidence" value="ECO:0007669"/>
    <property type="project" value="InterPro"/>
</dbReference>
<name>D7WCA6_9CORY</name>
<feature type="transmembrane region" description="Helical" evidence="7">
    <location>
        <begin position="7"/>
        <end position="29"/>
    </location>
</feature>
<feature type="transmembrane region" description="Helical" evidence="7">
    <location>
        <begin position="98"/>
        <end position="121"/>
    </location>
</feature>
<comment type="similarity">
    <text evidence="7">Belongs to the binding-protein-dependent transport system permease family.</text>
</comment>
<dbReference type="InterPro" id="IPR045621">
    <property type="entry name" value="BPD_transp_1_N"/>
</dbReference>
<dbReference type="PANTHER" id="PTHR43163">
    <property type="entry name" value="DIPEPTIDE TRANSPORT SYSTEM PERMEASE PROTEIN DPPB-RELATED"/>
    <property type="match status" value="1"/>
</dbReference>
<dbReference type="EMBL" id="ACLJ02000002">
    <property type="protein sequence ID" value="EFK54735.1"/>
    <property type="molecule type" value="Genomic_DNA"/>
</dbReference>
<evidence type="ECO:0000256" key="2">
    <source>
        <dbReference type="ARBA" id="ARBA00022448"/>
    </source>
</evidence>
<dbReference type="Pfam" id="PF00528">
    <property type="entry name" value="BPD_transp_1"/>
    <property type="match status" value="1"/>
</dbReference>
<comment type="subcellular location">
    <subcellularLocation>
        <location evidence="1 7">Cell membrane</location>
        <topology evidence="1 7">Multi-pass membrane protein</topology>
    </subcellularLocation>
</comment>
<dbReference type="PANTHER" id="PTHR43163:SF6">
    <property type="entry name" value="DIPEPTIDE TRANSPORT SYSTEM PERMEASE PROTEIN DPPB-RELATED"/>
    <property type="match status" value="1"/>
</dbReference>
<accession>D7WCA6</accession>
<proteinExistence type="inferred from homology"/>
<dbReference type="HOGENOM" id="CLU_036879_0_1_11"/>
<evidence type="ECO:0000256" key="5">
    <source>
        <dbReference type="ARBA" id="ARBA00022989"/>
    </source>
</evidence>
<dbReference type="AlphaFoldDB" id="D7WCA6"/>
<dbReference type="RefSeq" id="WP_005289267.1">
    <property type="nucleotide sequence ID" value="NZ_CM000961.1"/>
</dbReference>
<evidence type="ECO:0000313" key="9">
    <source>
        <dbReference type="EMBL" id="EFK54735.1"/>
    </source>
</evidence>
<dbReference type="PROSITE" id="PS50928">
    <property type="entry name" value="ABC_TM1"/>
    <property type="match status" value="1"/>
</dbReference>
<gene>
    <name evidence="9" type="ORF">HMPREF0291_11115</name>
</gene>
<evidence type="ECO:0000256" key="1">
    <source>
        <dbReference type="ARBA" id="ARBA00004651"/>
    </source>
</evidence>
<dbReference type="CDD" id="cd06261">
    <property type="entry name" value="TM_PBP2"/>
    <property type="match status" value="1"/>
</dbReference>
<dbReference type="SUPFAM" id="SSF161098">
    <property type="entry name" value="MetI-like"/>
    <property type="match status" value="1"/>
</dbReference>
<dbReference type="InterPro" id="IPR035906">
    <property type="entry name" value="MetI-like_sf"/>
</dbReference>
<dbReference type="STRING" id="585529.HMPREF0291_11115"/>
<feature type="transmembrane region" description="Helical" evidence="7">
    <location>
        <begin position="176"/>
        <end position="195"/>
    </location>
</feature>
<reference evidence="9" key="1">
    <citation type="submission" date="2010-06" db="EMBL/GenBank/DDBJ databases">
        <authorList>
            <person name="Muzny D."/>
            <person name="Qin X."/>
            <person name="Buhay C."/>
            <person name="Dugan-Rocha S."/>
            <person name="Ding Y."/>
            <person name="Chen G."/>
            <person name="Hawes A."/>
            <person name="Holder M."/>
            <person name="Jhangiani S."/>
            <person name="Johnson A."/>
            <person name="Khan Z."/>
            <person name="Li Z."/>
            <person name="Liu W."/>
            <person name="Liu X."/>
            <person name="Perez L."/>
            <person name="Shen H."/>
            <person name="Wang Q."/>
            <person name="Watt J."/>
            <person name="Xi L."/>
            <person name="Xin Y."/>
            <person name="Zhou J."/>
            <person name="Deng J."/>
            <person name="Jiang H."/>
            <person name="Liu Y."/>
            <person name="Qu J."/>
            <person name="Song X.-Z."/>
            <person name="Zhang L."/>
            <person name="Villasana D."/>
            <person name="Johnson A."/>
            <person name="Liu J."/>
            <person name="Liyanage D."/>
            <person name="Lorensuhewa L."/>
            <person name="Robinson T."/>
            <person name="Song A."/>
            <person name="Song B.-B."/>
            <person name="Dinh H."/>
            <person name="Thornton R."/>
            <person name="Coyle M."/>
            <person name="Francisco L."/>
            <person name="Jackson L."/>
            <person name="Javaid M."/>
            <person name="Korchina V."/>
            <person name="Kovar C."/>
            <person name="Mata R."/>
            <person name="Mathew T."/>
            <person name="Ngo R."/>
            <person name="Nguyen L."/>
            <person name="Nguyen N."/>
            <person name="Okwuonu G."/>
            <person name="Ongeri F."/>
            <person name="Pham C."/>
            <person name="Simmons D."/>
            <person name="Wilczek-Boney K."/>
            <person name="Hale W."/>
            <person name="Jakkamsetti A."/>
            <person name="Pham P."/>
            <person name="Ruth R."/>
            <person name="San Lucas F."/>
            <person name="Warren J."/>
            <person name="Zhang J."/>
            <person name="Zhao Z."/>
            <person name="Zhou C."/>
            <person name="Zhu D."/>
            <person name="Lee S."/>
            <person name="Bess C."/>
            <person name="Blankenburg K."/>
            <person name="Forbes L."/>
            <person name="Fu Q."/>
            <person name="Gubbala S."/>
            <person name="Hirani K."/>
            <person name="Jayaseelan J.C."/>
            <person name="Lara F."/>
            <person name="Munidasa M."/>
            <person name="Palculict T."/>
            <person name="Patil S."/>
            <person name="Pu L.-L."/>
            <person name="Saada N."/>
            <person name="Tang L."/>
            <person name="Weissenberger G."/>
            <person name="Zhu Y."/>
            <person name="Hemphill L."/>
            <person name="Shang Y."/>
            <person name="Youmans B."/>
            <person name="Ayvaz T."/>
            <person name="Ross M."/>
            <person name="Santibanez J."/>
            <person name="Aqrawi P."/>
            <person name="Gross S."/>
            <person name="Joshi V."/>
            <person name="Fowler G."/>
            <person name="Nazareth L."/>
            <person name="Reid J."/>
            <person name="Worley K."/>
            <person name="Petrosino J."/>
            <person name="Highlander S."/>
            <person name="Gibbs R."/>
        </authorList>
    </citation>
    <scope>NUCLEOTIDE SEQUENCE [LARGE SCALE GENOMIC DNA]</scope>
    <source>
        <strain evidence="9">ATCC 33030</strain>
    </source>
</reference>
<keyword evidence="10" id="KW-1185">Reference proteome</keyword>
<keyword evidence="3" id="KW-1003">Cell membrane</keyword>
<protein>
    <submittedName>
        <fullName evidence="9">ABC transporter, permease protein</fullName>
    </submittedName>
</protein>